<dbReference type="InterPro" id="IPR017850">
    <property type="entry name" value="Alkaline_phosphatase_core_sf"/>
</dbReference>
<keyword evidence="2" id="KW-0479">Metal-binding</keyword>
<keyword evidence="3 7" id="KW-0378">Hydrolase</keyword>
<dbReference type="AlphaFoldDB" id="A0A850R698"/>
<feature type="chain" id="PRO_5032460551" evidence="5">
    <location>
        <begin position="29"/>
        <end position="543"/>
    </location>
</feature>
<name>A0A850R698_PHODD</name>
<evidence type="ECO:0000256" key="4">
    <source>
        <dbReference type="ARBA" id="ARBA00022837"/>
    </source>
</evidence>
<feature type="signal peptide" evidence="5">
    <location>
        <begin position="1"/>
        <end position="28"/>
    </location>
</feature>
<evidence type="ECO:0000256" key="5">
    <source>
        <dbReference type="SAM" id="SignalP"/>
    </source>
</evidence>
<evidence type="ECO:0000256" key="2">
    <source>
        <dbReference type="ARBA" id="ARBA00022723"/>
    </source>
</evidence>
<evidence type="ECO:0000313" key="8">
    <source>
        <dbReference type="Proteomes" id="UP000533429"/>
    </source>
</evidence>
<protein>
    <submittedName>
        <fullName evidence="7">Sulfatase-like hydrolase/transferase</fullName>
    </submittedName>
</protein>
<dbReference type="PROSITE" id="PS00149">
    <property type="entry name" value="SULFATASE_2"/>
    <property type="match status" value="1"/>
</dbReference>
<keyword evidence="5" id="KW-0732">Signal</keyword>
<dbReference type="PANTHER" id="PTHR42693:SF53">
    <property type="entry name" value="ENDO-4-O-SULFATASE"/>
    <property type="match status" value="1"/>
</dbReference>
<sequence length="543" mass="59889">MNLSSTKKTVVASLVAAACVAAPVTTFAAKQAEQPNVLLVIMDDLGTGQLDFALDSLDKTELAKRPVPARYQGDLDKMIDAAHRAMPNVAKLAQNGVKMTNAFVAHPVCGPSRAGIFTGRYPTSFGTYSNDDALQGVPLDIKLLPALFQENGYRTANIGKWHNAKIASKDKVAEDARTRDYHDIQIPVIGKGFGPEERGFDYSYSFYASGAALWNSPAIYQNGKNIPAPGYLTHNLTNEALKFIEDSGDKPFFINLAYSVPHIPLEQASPAKYMDRFNTGNVEADKYFAAINAADEGLGQIMALLKQKGELDNTLIFFLSDNGAVHESPMPMNGMDRGFKGQMYNGGVRVPFVAAWPNHIPAGGKSDTLISALDILPTALKAAGISIPQDMKVDGQDIMPVLAGKAEQSPHKYIYWAGPGAKHYSEENDPFWYGYWKWIIYESDTIPSNPNLEKLSKGSWAIRDQDWALYFYDDGSNKVKLFNDKLDPSESKDLAQKYPEKVVEMKNAFYDWIKDKPKPVAWGQDRYHVLTESAKPAPKLAQN</sequence>
<dbReference type="Gene3D" id="3.30.1120.10">
    <property type="match status" value="1"/>
</dbReference>
<dbReference type="Proteomes" id="UP000533429">
    <property type="component" value="Unassembled WGS sequence"/>
</dbReference>
<evidence type="ECO:0000256" key="3">
    <source>
        <dbReference type="ARBA" id="ARBA00022801"/>
    </source>
</evidence>
<dbReference type="PANTHER" id="PTHR42693">
    <property type="entry name" value="ARYLSULFATASE FAMILY MEMBER"/>
    <property type="match status" value="1"/>
</dbReference>
<gene>
    <name evidence="7" type="ORF">HWA77_22385</name>
</gene>
<dbReference type="InterPro" id="IPR000917">
    <property type="entry name" value="Sulfatase_N"/>
</dbReference>
<dbReference type="InterPro" id="IPR050738">
    <property type="entry name" value="Sulfatase"/>
</dbReference>
<evidence type="ECO:0000313" key="7">
    <source>
        <dbReference type="EMBL" id="NVP02959.1"/>
    </source>
</evidence>
<evidence type="ECO:0000256" key="1">
    <source>
        <dbReference type="ARBA" id="ARBA00008779"/>
    </source>
</evidence>
<keyword evidence="4" id="KW-0106">Calcium</keyword>
<dbReference type="PROSITE" id="PS00523">
    <property type="entry name" value="SULFATASE_1"/>
    <property type="match status" value="1"/>
</dbReference>
<dbReference type="GO" id="GO:0004065">
    <property type="term" value="F:arylsulfatase activity"/>
    <property type="evidence" value="ECO:0007669"/>
    <property type="project" value="TreeGrafter"/>
</dbReference>
<proteinExistence type="inferred from homology"/>
<feature type="domain" description="Sulfatase N-terminal" evidence="6">
    <location>
        <begin position="35"/>
        <end position="385"/>
    </location>
</feature>
<dbReference type="Pfam" id="PF00884">
    <property type="entry name" value="Sulfatase"/>
    <property type="match status" value="1"/>
</dbReference>
<dbReference type="Gene3D" id="3.40.720.10">
    <property type="entry name" value="Alkaline Phosphatase, subunit A"/>
    <property type="match status" value="1"/>
</dbReference>
<accession>A0A850R698</accession>
<evidence type="ECO:0000259" key="6">
    <source>
        <dbReference type="Pfam" id="PF00884"/>
    </source>
</evidence>
<organism evidence="7 8">
    <name type="scientific">Photobacterium damselae subsp. damselae</name>
    <name type="common">Listonella damsela</name>
    <dbReference type="NCBI Taxonomy" id="85581"/>
    <lineage>
        <taxon>Bacteria</taxon>
        <taxon>Pseudomonadati</taxon>
        <taxon>Pseudomonadota</taxon>
        <taxon>Gammaproteobacteria</taxon>
        <taxon>Vibrionales</taxon>
        <taxon>Vibrionaceae</taxon>
        <taxon>Photobacterium</taxon>
    </lineage>
</organism>
<dbReference type="SUPFAM" id="SSF53649">
    <property type="entry name" value="Alkaline phosphatase-like"/>
    <property type="match status" value="1"/>
</dbReference>
<dbReference type="GO" id="GO:0046872">
    <property type="term" value="F:metal ion binding"/>
    <property type="evidence" value="ECO:0007669"/>
    <property type="project" value="UniProtKB-KW"/>
</dbReference>
<reference evidence="7 8" key="1">
    <citation type="submission" date="2020-06" db="EMBL/GenBank/DDBJ databases">
        <title>Photobacterium damselae subsp. damselae comparative genomics.</title>
        <authorList>
            <person name="Osorio C.R."/>
        </authorList>
    </citation>
    <scope>NUCLEOTIDE SEQUENCE [LARGE SCALE GENOMIC DNA]</scope>
    <source>
        <strain evidence="7 8">TW250/03</strain>
    </source>
</reference>
<keyword evidence="7" id="KW-0808">Transferase</keyword>
<dbReference type="InterPro" id="IPR024607">
    <property type="entry name" value="Sulfatase_CS"/>
</dbReference>
<dbReference type="GO" id="GO:0016740">
    <property type="term" value="F:transferase activity"/>
    <property type="evidence" value="ECO:0007669"/>
    <property type="project" value="UniProtKB-KW"/>
</dbReference>
<comment type="caution">
    <text evidence="7">The sequence shown here is derived from an EMBL/GenBank/DDBJ whole genome shotgun (WGS) entry which is preliminary data.</text>
</comment>
<dbReference type="EMBL" id="JABXOR010001445">
    <property type="protein sequence ID" value="NVP02959.1"/>
    <property type="molecule type" value="Genomic_DNA"/>
</dbReference>
<dbReference type="PROSITE" id="PS51257">
    <property type="entry name" value="PROKAR_LIPOPROTEIN"/>
    <property type="match status" value="1"/>
</dbReference>
<comment type="similarity">
    <text evidence="1">Belongs to the sulfatase family.</text>
</comment>